<feature type="transmembrane region" description="Helical" evidence="2">
    <location>
        <begin position="23"/>
        <end position="44"/>
    </location>
</feature>
<keyword evidence="2" id="KW-1133">Transmembrane helix</keyword>
<evidence type="ECO:0000256" key="1">
    <source>
        <dbReference type="SAM" id="MobiDB-lite"/>
    </source>
</evidence>
<proteinExistence type="predicted"/>
<feature type="transmembrane region" description="Helical" evidence="2">
    <location>
        <begin position="116"/>
        <end position="134"/>
    </location>
</feature>
<sequence length="327" mass="36395">MPFPFLPFSAIANYLEEFRKWQYVHYFFWFWVGGVPALLGMLVLALKDRLLTSVAVVAFFYAIYCAAKICLNGRWWPLEGMTLRLMHWTGRAPLQVGGFIFAVVIGILVTRAELKPWVVLAYTVYAYSFSRFMMFRVTFDFTSAWICTTASTAWGVVVLWNDEGGFVGKNLEHAVPISCVLVLLICLGKYLDEYRPATDMIYDMGRAGACGFQERPPNSDPPPGFIQPTESGQDEPRNATVSHDDVEAMQGRSSSEERAALETEAMLVRESGGGAMVGSSSSTGLADGILARRSGGDDFRSRSIDFTIGVLEFVGLKDKEKTRSRSM</sequence>
<keyword evidence="2" id="KW-0812">Transmembrane</keyword>
<accession>A0AAV2F140</accession>
<feature type="transmembrane region" description="Helical" evidence="2">
    <location>
        <begin position="173"/>
        <end position="191"/>
    </location>
</feature>
<gene>
    <name evidence="3" type="ORF">LTRI10_LOCUS32253</name>
</gene>
<dbReference type="EMBL" id="OZ034819">
    <property type="protein sequence ID" value="CAL1391538.1"/>
    <property type="molecule type" value="Genomic_DNA"/>
</dbReference>
<feature type="region of interest" description="Disordered" evidence="1">
    <location>
        <begin position="212"/>
        <end position="260"/>
    </location>
</feature>
<name>A0AAV2F140_9ROSI</name>
<evidence type="ECO:0000313" key="4">
    <source>
        <dbReference type="Proteomes" id="UP001497516"/>
    </source>
</evidence>
<evidence type="ECO:0000256" key="2">
    <source>
        <dbReference type="SAM" id="Phobius"/>
    </source>
</evidence>
<evidence type="ECO:0008006" key="5">
    <source>
        <dbReference type="Google" id="ProtNLM"/>
    </source>
</evidence>
<feature type="transmembrane region" description="Helical" evidence="2">
    <location>
        <begin position="50"/>
        <end position="71"/>
    </location>
</feature>
<keyword evidence="4" id="KW-1185">Reference proteome</keyword>
<feature type="compositionally biased region" description="Basic and acidic residues" evidence="1">
    <location>
        <begin position="234"/>
        <end position="246"/>
    </location>
</feature>
<keyword evidence="2" id="KW-0472">Membrane</keyword>
<protein>
    <recommendedName>
        <fullName evidence="5">Transmembrane protein</fullName>
    </recommendedName>
</protein>
<feature type="transmembrane region" description="Helical" evidence="2">
    <location>
        <begin position="92"/>
        <end position="110"/>
    </location>
</feature>
<organism evidence="3 4">
    <name type="scientific">Linum trigynum</name>
    <dbReference type="NCBI Taxonomy" id="586398"/>
    <lineage>
        <taxon>Eukaryota</taxon>
        <taxon>Viridiplantae</taxon>
        <taxon>Streptophyta</taxon>
        <taxon>Embryophyta</taxon>
        <taxon>Tracheophyta</taxon>
        <taxon>Spermatophyta</taxon>
        <taxon>Magnoliopsida</taxon>
        <taxon>eudicotyledons</taxon>
        <taxon>Gunneridae</taxon>
        <taxon>Pentapetalae</taxon>
        <taxon>rosids</taxon>
        <taxon>fabids</taxon>
        <taxon>Malpighiales</taxon>
        <taxon>Linaceae</taxon>
        <taxon>Linum</taxon>
    </lineage>
</organism>
<reference evidence="3 4" key="1">
    <citation type="submission" date="2024-04" db="EMBL/GenBank/DDBJ databases">
        <authorList>
            <person name="Fracassetti M."/>
        </authorList>
    </citation>
    <scope>NUCLEOTIDE SEQUENCE [LARGE SCALE GENOMIC DNA]</scope>
</reference>
<dbReference type="AlphaFoldDB" id="A0AAV2F140"/>
<evidence type="ECO:0000313" key="3">
    <source>
        <dbReference type="EMBL" id="CAL1391538.1"/>
    </source>
</evidence>
<dbReference type="Proteomes" id="UP001497516">
    <property type="component" value="Chromosome 6"/>
</dbReference>